<protein>
    <submittedName>
        <fullName evidence="4">Uncharacterized protein</fullName>
    </submittedName>
</protein>
<sequence>MLLAGALLLLATNADCRRVRVRPQQLDEDQDSQSEQAQYYTQPQPQTVDLLPDPYNGLYGRPATRGQTDTEYRPRVSAINRAKEPPKQPPVATIRNYSKVNDDGSFTFGYEAADGSFKEETRGTDCVVRGKYGYVDPDGNKREFTYVSGNPCDPNSVNEEDESKEEPDDSGEENVPKGPFRPLRPIRPTQAPLPRPTTTFFQEDFSQDEETVDDAPQQVHQTQQVYRTQTANAYQQVTRPTVLNYPTNYVEQDTQRPVVRHQPAVRITPRPPVSATTIRTQLPATTYRPQLVPVTATPRPGIVYSKQPAAATPAIDFDDELRKFQLEHNVATTPRVASLRPQHQPEQSAAKSQGAEPVYETQLVYDPATGQYNTVLYQQLSPKSTAGFNVNHRLQSYVQQPGGYNQLYAQQQQAALLQRSQELYAQQQQQRAVEQQQQQQQHRFQHKVTSTPRYPAYQQDSQGGFYYVQPQAAADHGSSLAHGQIESFLRGHNLSF</sequence>
<dbReference type="InterPro" id="IPR050468">
    <property type="entry name" value="Cuticle_Struct_Prot"/>
</dbReference>
<feature type="compositionally biased region" description="Low complexity" evidence="2">
    <location>
        <begin position="33"/>
        <end position="47"/>
    </location>
</feature>
<dbReference type="PROSITE" id="PS51155">
    <property type="entry name" value="CHIT_BIND_RR_2"/>
    <property type="match status" value="1"/>
</dbReference>
<evidence type="ECO:0000313" key="5">
    <source>
        <dbReference type="Proteomes" id="UP001159363"/>
    </source>
</evidence>
<reference evidence="4 5" key="1">
    <citation type="submission" date="2023-02" db="EMBL/GenBank/DDBJ databases">
        <title>LHISI_Scaffold_Assembly.</title>
        <authorList>
            <person name="Stuart O.P."/>
            <person name="Cleave R."/>
            <person name="Magrath M.J.L."/>
            <person name="Mikheyev A.S."/>
        </authorList>
    </citation>
    <scope>NUCLEOTIDE SEQUENCE [LARGE SCALE GENOMIC DNA]</scope>
    <source>
        <strain evidence="4">Daus_M_001</strain>
        <tissue evidence="4">Leg muscle</tissue>
    </source>
</reference>
<evidence type="ECO:0000256" key="1">
    <source>
        <dbReference type="PROSITE-ProRule" id="PRU00497"/>
    </source>
</evidence>
<keyword evidence="3" id="KW-0732">Signal</keyword>
<feature type="signal peptide" evidence="3">
    <location>
        <begin position="1"/>
        <end position="16"/>
    </location>
</feature>
<dbReference type="PRINTS" id="PR00947">
    <property type="entry name" value="CUTICLE"/>
</dbReference>
<dbReference type="Proteomes" id="UP001159363">
    <property type="component" value="Chromosome 2"/>
</dbReference>
<evidence type="ECO:0000256" key="3">
    <source>
        <dbReference type="SAM" id="SignalP"/>
    </source>
</evidence>
<feature type="chain" id="PRO_5045239426" evidence="3">
    <location>
        <begin position="17"/>
        <end position="496"/>
    </location>
</feature>
<organism evidence="4 5">
    <name type="scientific">Dryococelus australis</name>
    <dbReference type="NCBI Taxonomy" id="614101"/>
    <lineage>
        <taxon>Eukaryota</taxon>
        <taxon>Metazoa</taxon>
        <taxon>Ecdysozoa</taxon>
        <taxon>Arthropoda</taxon>
        <taxon>Hexapoda</taxon>
        <taxon>Insecta</taxon>
        <taxon>Pterygota</taxon>
        <taxon>Neoptera</taxon>
        <taxon>Polyneoptera</taxon>
        <taxon>Phasmatodea</taxon>
        <taxon>Verophasmatodea</taxon>
        <taxon>Anareolatae</taxon>
        <taxon>Phasmatidae</taxon>
        <taxon>Eurycanthinae</taxon>
        <taxon>Dryococelus</taxon>
    </lineage>
</organism>
<dbReference type="PANTHER" id="PTHR10380:SF2">
    <property type="entry name" value="AGAP003037-PA"/>
    <property type="match status" value="1"/>
</dbReference>
<accession>A0ABQ9I9T9</accession>
<proteinExistence type="predicted"/>
<dbReference type="PANTHER" id="PTHR10380">
    <property type="entry name" value="CUTICLE PROTEIN"/>
    <property type="match status" value="1"/>
</dbReference>
<feature type="region of interest" description="Disordered" evidence="2">
    <location>
        <begin position="336"/>
        <end position="356"/>
    </location>
</feature>
<evidence type="ECO:0000256" key="2">
    <source>
        <dbReference type="SAM" id="MobiDB-lite"/>
    </source>
</evidence>
<keyword evidence="1" id="KW-0193">Cuticle</keyword>
<dbReference type="Pfam" id="PF00379">
    <property type="entry name" value="Chitin_bind_4"/>
    <property type="match status" value="1"/>
</dbReference>
<feature type="region of interest" description="Disordered" evidence="2">
    <location>
        <begin position="23"/>
        <end position="73"/>
    </location>
</feature>
<feature type="compositionally biased region" description="Acidic residues" evidence="2">
    <location>
        <begin position="158"/>
        <end position="172"/>
    </location>
</feature>
<comment type="caution">
    <text evidence="4">The sequence shown here is derived from an EMBL/GenBank/DDBJ whole genome shotgun (WGS) entry which is preliminary data.</text>
</comment>
<gene>
    <name evidence="4" type="ORF">PR048_006028</name>
</gene>
<dbReference type="EMBL" id="JARBHB010000002">
    <property type="protein sequence ID" value="KAJ8893430.1"/>
    <property type="molecule type" value="Genomic_DNA"/>
</dbReference>
<feature type="region of interest" description="Disordered" evidence="2">
    <location>
        <begin position="137"/>
        <end position="195"/>
    </location>
</feature>
<dbReference type="InterPro" id="IPR000618">
    <property type="entry name" value="Insect_cuticle"/>
</dbReference>
<keyword evidence="5" id="KW-1185">Reference proteome</keyword>
<feature type="region of interest" description="Disordered" evidence="2">
    <location>
        <begin position="434"/>
        <end position="455"/>
    </location>
</feature>
<name>A0ABQ9I9T9_9NEOP</name>
<evidence type="ECO:0000313" key="4">
    <source>
        <dbReference type="EMBL" id="KAJ8893430.1"/>
    </source>
</evidence>